<evidence type="ECO:0000313" key="7">
    <source>
        <dbReference type="EMBL" id="KLO19860.1"/>
    </source>
</evidence>
<keyword evidence="2" id="KW-0813">Transport</keyword>
<dbReference type="GO" id="GO:0006893">
    <property type="term" value="P:Golgi to plasma membrane transport"/>
    <property type="evidence" value="ECO:0007669"/>
    <property type="project" value="TreeGrafter"/>
</dbReference>
<dbReference type="AlphaFoldDB" id="A0A0H2S6D8"/>
<keyword evidence="4" id="KW-0175">Coiled coil</keyword>
<dbReference type="Proteomes" id="UP000053477">
    <property type="component" value="Unassembled WGS sequence"/>
</dbReference>
<keyword evidence="3" id="KW-0268">Exocytosis</keyword>
<dbReference type="PANTHER" id="PTHR12100">
    <property type="entry name" value="SEC10"/>
    <property type="match status" value="1"/>
</dbReference>
<evidence type="ECO:0000256" key="4">
    <source>
        <dbReference type="ARBA" id="ARBA00023054"/>
    </source>
</evidence>
<dbReference type="Pfam" id="PF20667">
    <property type="entry name" value="Sec10_N"/>
    <property type="match status" value="1"/>
</dbReference>
<dbReference type="InterPro" id="IPR009976">
    <property type="entry name" value="Sec10-like"/>
</dbReference>
<sequence length="878" mass="97965">MESTGSYEELDSSVKEHLDISTFQRKFDVRNFIGGISDKLISDSKGNSEPFDPQPFIRSFEGAVDKLIAIRKDVQAKSEQMERSVKVAEREYSRKMSDLNKGFEAVGQSFSGMETKMNEVGRSAIRIGEQLESVHVQRQRAQAAHDLINYYIQFSRDDTSSLDVLRKQSGKEGRRQLATILRRLSIVAKEVDLPNAEKTREAIEKYCEKFEKDMLNFFDKCYRKEDPKMMHHCAQTLQDFNGGASCVQIYVNQHDFFINRVQQKVNFNDEALWKSLSDPDSVPPKSEKGLVDLFREIRGTVGEEAQIVQVVFPNPPIVMQVFLQRVFAQSIQQYMEQLLNNASGSLSFLRILQLVHVQVSSLVEDLKVYELSAATPRSPTETAELRRSLEGLSAVAASSASTSASISLTTMLENAMEELFVPYMEGTRYLDREAKSLSELYTNYLVSFTRYHDRTSTKTSMFDRMVNQLSAAAEKTAATSGNSTSAQAAAALMKFSGLSSSVNQEKQEDIREEDGLLSLDAAERMLRWHAEAVGRCIELSASGDVSKNAFALSRVLAEAIGTNYVEVALLTATERLRVADGKTEPSFNSLSVLRLVDLICHLWQQYLNTALLPLTSSSVTVRREMVAFNNQTVSRIEGAANNLLQNLTDAIVSWLALQLTKQKRNDFKPRNDDISFSRVNTEPCEACCEVLEKVRDAATQNLSGKNLEVFLTEVGVSFHSLLLEHLKKFPVNATGGLMLAKDLKSYQDVIATFNCPALPERFEFIRQLGNLFLVRPEILASYITDDYLGRIDSELLQPYLAQRSDRGLFEKTADGLGGEEIAGHEAKGFRERLGVSRLSTMMKELEGLRIGDGIGSMGSGLSGGFSLASRASRAFGST</sequence>
<proteinExistence type="inferred from homology"/>
<dbReference type="InParanoid" id="A0A0H2S6D8"/>
<dbReference type="EMBL" id="KQ085884">
    <property type="protein sequence ID" value="KLO19860.1"/>
    <property type="molecule type" value="Genomic_DNA"/>
</dbReference>
<keyword evidence="8" id="KW-1185">Reference proteome</keyword>
<protein>
    <submittedName>
        <fullName evidence="7">Exocyst complex protein</fullName>
    </submittedName>
</protein>
<dbReference type="InterPro" id="IPR048625">
    <property type="entry name" value="Sec10_N"/>
</dbReference>
<dbReference type="OrthoDB" id="125856at2759"/>
<evidence type="ECO:0000256" key="3">
    <source>
        <dbReference type="ARBA" id="ARBA00022483"/>
    </source>
</evidence>
<dbReference type="GO" id="GO:0000145">
    <property type="term" value="C:exocyst"/>
    <property type="evidence" value="ECO:0007669"/>
    <property type="project" value="TreeGrafter"/>
</dbReference>
<dbReference type="Pfam" id="PF07393">
    <property type="entry name" value="Sec10_HB"/>
    <property type="match status" value="1"/>
</dbReference>
<dbReference type="InterPro" id="IPR048627">
    <property type="entry name" value="Sec10_HB"/>
</dbReference>
<dbReference type="GO" id="GO:0006887">
    <property type="term" value="P:exocytosis"/>
    <property type="evidence" value="ECO:0007669"/>
    <property type="project" value="UniProtKB-KW"/>
</dbReference>
<feature type="domain" description="Exocyst complex component Sec10 N-terminal" evidence="6">
    <location>
        <begin position="53"/>
        <end position="166"/>
    </location>
</feature>
<evidence type="ECO:0000256" key="1">
    <source>
        <dbReference type="ARBA" id="ARBA00006572"/>
    </source>
</evidence>
<accession>A0A0H2S6D8</accession>
<evidence type="ECO:0000313" key="8">
    <source>
        <dbReference type="Proteomes" id="UP000053477"/>
    </source>
</evidence>
<comment type="similarity">
    <text evidence="1">Belongs to the SEC10 family.</text>
</comment>
<dbReference type="STRING" id="27342.A0A0H2S6D8"/>
<feature type="domain" description="Exocyst complex component Sec10-like alpha-helical bundle" evidence="5">
    <location>
        <begin position="177"/>
        <end position="805"/>
    </location>
</feature>
<dbReference type="FunCoup" id="A0A0H2S6D8">
    <property type="interactions" value="525"/>
</dbReference>
<evidence type="ECO:0000259" key="5">
    <source>
        <dbReference type="Pfam" id="PF07393"/>
    </source>
</evidence>
<gene>
    <name evidence="7" type="ORF">SCHPADRAFT_898431</name>
</gene>
<name>A0A0H2S6D8_9AGAM</name>
<dbReference type="PANTHER" id="PTHR12100:SF0">
    <property type="entry name" value="EXOCYST COMPLEX COMPONENT 5"/>
    <property type="match status" value="1"/>
</dbReference>
<organism evidence="7 8">
    <name type="scientific">Schizopora paradoxa</name>
    <dbReference type="NCBI Taxonomy" id="27342"/>
    <lineage>
        <taxon>Eukaryota</taxon>
        <taxon>Fungi</taxon>
        <taxon>Dikarya</taxon>
        <taxon>Basidiomycota</taxon>
        <taxon>Agaricomycotina</taxon>
        <taxon>Agaricomycetes</taxon>
        <taxon>Hymenochaetales</taxon>
        <taxon>Schizoporaceae</taxon>
        <taxon>Schizopora</taxon>
    </lineage>
</organism>
<evidence type="ECO:0000256" key="2">
    <source>
        <dbReference type="ARBA" id="ARBA00022448"/>
    </source>
</evidence>
<reference evidence="7 8" key="1">
    <citation type="submission" date="2015-04" db="EMBL/GenBank/DDBJ databases">
        <title>Complete genome sequence of Schizopora paradoxa KUC8140, a cosmopolitan wood degrader in East Asia.</title>
        <authorList>
            <consortium name="DOE Joint Genome Institute"/>
            <person name="Min B."/>
            <person name="Park H."/>
            <person name="Jang Y."/>
            <person name="Kim J.-J."/>
            <person name="Kim K.H."/>
            <person name="Pangilinan J."/>
            <person name="Lipzen A."/>
            <person name="Riley R."/>
            <person name="Grigoriev I.V."/>
            <person name="Spatafora J.W."/>
            <person name="Choi I.-G."/>
        </authorList>
    </citation>
    <scope>NUCLEOTIDE SEQUENCE [LARGE SCALE GENOMIC DNA]</scope>
    <source>
        <strain evidence="7 8">KUC8140</strain>
    </source>
</reference>
<evidence type="ECO:0000259" key="6">
    <source>
        <dbReference type="Pfam" id="PF20667"/>
    </source>
</evidence>